<keyword evidence="1" id="KW-0472">Membrane</keyword>
<evidence type="ECO:0000313" key="3">
    <source>
        <dbReference type="EMBL" id="RGV50361.1"/>
    </source>
</evidence>
<organism evidence="3 4">
    <name type="scientific">Bacteroides clarus</name>
    <dbReference type="NCBI Taxonomy" id="626929"/>
    <lineage>
        <taxon>Bacteria</taxon>
        <taxon>Pseudomonadati</taxon>
        <taxon>Bacteroidota</taxon>
        <taxon>Bacteroidia</taxon>
        <taxon>Bacteroidales</taxon>
        <taxon>Bacteroidaceae</taxon>
        <taxon>Bacteroides</taxon>
    </lineage>
</organism>
<dbReference type="CDD" id="cd02525">
    <property type="entry name" value="Succinoglycan_BP_ExoA"/>
    <property type="match status" value="1"/>
</dbReference>
<evidence type="ECO:0000313" key="4">
    <source>
        <dbReference type="Proteomes" id="UP000284366"/>
    </source>
</evidence>
<dbReference type="Gene3D" id="3.90.550.10">
    <property type="entry name" value="Spore Coat Polysaccharide Biosynthesis Protein SpsA, Chain A"/>
    <property type="match status" value="1"/>
</dbReference>
<dbReference type="PANTHER" id="PTHR22916:SF71">
    <property type="entry name" value="GLYCOSYL TRANSFERASE"/>
    <property type="match status" value="1"/>
</dbReference>
<dbReference type="InterPro" id="IPR001173">
    <property type="entry name" value="Glyco_trans_2-like"/>
</dbReference>
<dbReference type="AlphaFoldDB" id="A0A412XZ70"/>
<gene>
    <name evidence="3" type="ORF">DWW09_14725</name>
</gene>
<dbReference type="PANTHER" id="PTHR22916">
    <property type="entry name" value="GLYCOSYLTRANSFERASE"/>
    <property type="match status" value="1"/>
</dbReference>
<dbReference type="EMBL" id="QRZG01000030">
    <property type="protein sequence ID" value="RGV50361.1"/>
    <property type="molecule type" value="Genomic_DNA"/>
</dbReference>
<dbReference type="InterPro" id="IPR029044">
    <property type="entry name" value="Nucleotide-diphossugar_trans"/>
</dbReference>
<keyword evidence="1" id="KW-1133">Transmembrane helix</keyword>
<evidence type="ECO:0000259" key="2">
    <source>
        <dbReference type="Pfam" id="PF00535"/>
    </source>
</evidence>
<reference evidence="3 4" key="1">
    <citation type="submission" date="2018-08" db="EMBL/GenBank/DDBJ databases">
        <title>A genome reference for cultivated species of the human gut microbiota.</title>
        <authorList>
            <person name="Zou Y."/>
            <person name="Xue W."/>
            <person name="Luo G."/>
        </authorList>
    </citation>
    <scope>NUCLEOTIDE SEQUENCE [LARGE SCALE GENOMIC DNA]</scope>
    <source>
        <strain evidence="3 4">AF14-27</strain>
    </source>
</reference>
<sequence>MVSVIIVVRNAEKNIIACIDSVLNQFKEGEQWELIIVDGLSVDKTRKIVIDYLKQKNILYRIENNPQKTLASGWNKAIRLAQGEYIVRPDAHAELLEGYIKVGVEYLRKNDAIAAVGGTLITKANSVIGRMIAIVLSNPMGVGRSLFRIGVTKDTYTSTAVYAVYRKSIFNIVGGFNEKLNRNQDIELHQRIVKAGYKFLTSARMKAIYHSRTTFYKFLQQGFWNGYWIIKSNSFHINHLIPLIFVLSLIMSYLIAPFLFYAILLFHLVLGFIAFIWKSKVYSPLELIILESLAISLHLMYGVGSLYGLIRLPF</sequence>
<feature type="transmembrane region" description="Helical" evidence="1">
    <location>
        <begin position="243"/>
        <end position="276"/>
    </location>
</feature>
<evidence type="ECO:0000256" key="1">
    <source>
        <dbReference type="SAM" id="Phobius"/>
    </source>
</evidence>
<comment type="caution">
    <text evidence="3">The sequence shown here is derived from an EMBL/GenBank/DDBJ whole genome shotgun (WGS) entry which is preliminary data.</text>
</comment>
<feature type="domain" description="Glycosyltransferase 2-like" evidence="2">
    <location>
        <begin position="3"/>
        <end position="168"/>
    </location>
</feature>
<dbReference type="GO" id="GO:0016758">
    <property type="term" value="F:hexosyltransferase activity"/>
    <property type="evidence" value="ECO:0007669"/>
    <property type="project" value="UniProtKB-ARBA"/>
</dbReference>
<dbReference type="RefSeq" id="WP_118047588.1">
    <property type="nucleotide sequence ID" value="NZ_JADNLF010000011.1"/>
</dbReference>
<dbReference type="Proteomes" id="UP000284366">
    <property type="component" value="Unassembled WGS sequence"/>
</dbReference>
<protein>
    <submittedName>
        <fullName evidence="3">Glycosyltransferase family 2 protein</fullName>
    </submittedName>
</protein>
<accession>A0A412XZ70</accession>
<keyword evidence="3" id="KW-0808">Transferase</keyword>
<dbReference type="Pfam" id="PF00535">
    <property type="entry name" value="Glycos_transf_2"/>
    <property type="match status" value="1"/>
</dbReference>
<dbReference type="SUPFAM" id="SSF53448">
    <property type="entry name" value="Nucleotide-diphospho-sugar transferases"/>
    <property type="match status" value="1"/>
</dbReference>
<proteinExistence type="predicted"/>
<keyword evidence="1" id="KW-0812">Transmembrane</keyword>
<dbReference type="GeneID" id="61678709"/>
<name>A0A412XZ70_9BACE</name>
<feature type="transmembrane region" description="Helical" evidence="1">
    <location>
        <begin position="288"/>
        <end position="310"/>
    </location>
</feature>